<gene>
    <name evidence="4" type="ORF">SAMN05444340_103217</name>
</gene>
<dbReference type="InterPro" id="IPR036271">
    <property type="entry name" value="Tet_transcr_reg_TetR-rel_C_sf"/>
</dbReference>
<dbReference type="Proteomes" id="UP000199286">
    <property type="component" value="Unassembled WGS sequence"/>
</dbReference>
<dbReference type="STRING" id="321339.SAMN05444340_103217"/>
<reference evidence="4 5" key="1">
    <citation type="submission" date="2016-10" db="EMBL/GenBank/DDBJ databases">
        <authorList>
            <person name="de Groot N.N."/>
        </authorList>
    </citation>
    <scope>NUCLEOTIDE SEQUENCE [LARGE SCALE GENOMIC DNA]</scope>
    <source>
        <strain evidence="4 5">DSM 26880</strain>
    </source>
</reference>
<dbReference type="Pfam" id="PF00440">
    <property type="entry name" value="TetR_N"/>
    <property type="match status" value="1"/>
</dbReference>
<dbReference type="InterPro" id="IPR041474">
    <property type="entry name" value="NicS_C"/>
</dbReference>
<sequence>MSDETTQQKRSGWKQNPEAVQANILRVAHAVFAAQGLSGARVAEIAERTETSKRMIYYYFGDKEGLYLRTLEEAYREVRERERALDLGGLAPLEALRRLIGFTFDHHRSNPDFIRLVMIENVHGARYLERSEAIGKVNEDAIRTLADIVARGRADGTFRPDTDPLVLHWQISAQSFFNVSNRHTFTRSFGDALVTDAGQDRVRRAVVRSILAGVVSDPQALDQAEAAQAACRST</sequence>
<dbReference type="GO" id="GO:0003677">
    <property type="term" value="F:DNA binding"/>
    <property type="evidence" value="ECO:0007669"/>
    <property type="project" value="UniProtKB-UniRule"/>
</dbReference>
<dbReference type="SUPFAM" id="SSF48498">
    <property type="entry name" value="Tetracyclin repressor-like, C-terminal domain"/>
    <property type="match status" value="1"/>
</dbReference>
<keyword evidence="1 2" id="KW-0238">DNA-binding</keyword>
<dbReference type="PROSITE" id="PS50977">
    <property type="entry name" value="HTH_TETR_2"/>
    <property type="match status" value="1"/>
</dbReference>
<feature type="DNA-binding region" description="H-T-H motif" evidence="2">
    <location>
        <begin position="41"/>
        <end position="60"/>
    </location>
</feature>
<dbReference type="InterPro" id="IPR001647">
    <property type="entry name" value="HTH_TetR"/>
</dbReference>
<dbReference type="RefSeq" id="WP_089880360.1">
    <property type="nucleotide sequence ID" value="NZ_FNPF01000003.1"/>
</dbReference>
<dbReference type="PANTHER" id="PTHR30328">
    <property type="entry name" value="TRANSCRIPTIONAL REPRESSOR"/>
    <property type="match status" value="1"/>
</dbReference>
<keyword evidence="5" id="KW-1185">Reference proteome</keyword>
<organism evidence="4 5">
    <name type="scientific">Citreimonas salinaria</name>
    <dbReference type="NCBI Taxonomy" id="321339"/>
    <lineage>
        <taxon>Bacteria</taxon>
        <taxon>Pseudomonadati</taxon>
        <taxon>Pseudomonadota</taxon>
        <taxon>Alphaproteobacteria</taxon>
        <taxon>Rhodobacterales</taxon>
        <taxon>Roseobacteraceae</taxon>
        <taxon>Citreimonas</taxon>
    </lineage>
</organism>
<evidence type="ECO:0000256" key="2">
    <source>
        <dbReference type="PROSITE-ProRule" id="PRU00335"/>
    </source>
</evidence>
<dbReference type="AlphaFoldDB" id="A0A1H3H4F0"/>
<feature type="domain" description="HTH tetR-type" evidence="3">
    <location>
        <begin position="18"/>
        <end position="78"/>
    </location>
</feature>
<evidence type="ECO:0000259" key="3">
    <source>
        <dbReference type="PROSITE" id="PS50977"/>
    </source>
</evidence>
<evidence type="ECO:0000313" key="5">
    <source>
        <dbReference type="Proteomes" id="UP000199286"/>
    </source>
</evidence>
<accession>A0A1H3H4F0</accession>
<dbReference type="InterPro" id="IPR050109">
    <property type="entry name" value="HTH-type_TetR-like_transc_reg"/>
</dbReference>
<dbReference type="Gene3D" id="1.10.357.10">
    <property type="entry name" value="Tetracycline Repressor, domain 2"/>
    <property type="match status" value="1"/>
</dbReference>
<proteinExistence type="predicted"/>
<dbReference type="SUPFAM" id="SSF46689">
    <property type="entry name" value="Homeodomain-like"/>
    <property type="match status" value="1"/>
</dbReference>
<dbReference type="Pfam" id="PF17938">
    <property type="entry name" value="TetR_C_29"/>
    <property type="match status" value="1"/>
</dbReference>
<name>A0A1H3H4F0_9RHOB</name>
<evidence type="ECO:0000313" key="4">
    <source>
        <dbReference type="EMBL" id="SDY10200.1"/>
    </source>
</evidence>
<dbReference type="PANTHER" id="PTHR30328:SF54">
    <property type="entry name" value="HTH-TYPE TRANSCRIPTIONAL REPRESSOR SCO4008"/>
    <property type="match status" value="1"/>
</dbReference>
<protein>
    <submittedName>
        <fullName evidence="4">Transcriptional regulator, TetR family</fullName>
    </submittedName>
</protein>
<dbReference type="OrthoDB" id="2356263at2"/>
<dbReference type="EMBL" id="FNPF01000003">
    <property type="protein sequence ID" value="SDY10200.1"/>
    <property type="molecule type" value="Genomic_DNA"/>
</dbReference>
<evidence type="ECO:0000256" key="1">
    <source>
        <dbReference type="ARBA" id="ARBA00023125"/>
    </source>
</evidence>
<dbReference type="InterPro" id="IPR009057">
    <property type="entry name" value="Homeodomain-like_sf"/>
</dbReference>
<dbReference type="PRINTS" id="PR00455">
    <property type="entry name" value="HTHTETR"/>
</dbReference>